<comment type="pathway">
    <text evidence="1">Amino-acid biosynthesis; L-tryptophan biosynthesis; L-tryptophan from chorismate: step 1/5.</text>
</comment>
<feature type="domain" description="Anthranilate synthase component I N-terminal" evidence="9">
    <location>
        <begin position="37"/>
        <end position="166"/>
    </location>
</feature>
<evidence type="ECO:0000256" key="1">
    <source>
        <dbReference type="ARBA" id="ARBA00004873"/>
    </source>
</evidence>
<organism evidence="10 11">
    <name type="scientific">Serendipita vermifera MAFF 305830</name>
    <dbReference type="NCBI Taxonomy" id="933852"/>
    <lineage>
        <taxon>Eukaryota</taxon>
        <taxon>Fungi</taxon>
        <taxon>Dikarya</taxon>
        <taxon>Basidiomycota</taxon>
        <taxon>Agaricomycotina</taxon>
        <taxon>Agaricomycetes</taxon>
        <taxon>Sebacinales</taxon>
        <taxon>Serendipitaceae</taxon>
        <taxon>Serendipita</taxon>
    </lineage>
</organism>
<evidence type="ECO:0000256" key="3">
    <source>
        <dbReference type="ARBA" id="ARBA00012266"/>
    </source>
</evidence>
<keyword evidence="4" id="KW-0028">Amino-acid biosynthesis</keyword>
<evidence type="ECO:0000313" key="11">
    <source>
        <dbReference type="Proteomes" id="UP000054097"/>
    </source>
</evidence>
<keyword evidence="7" id="KW-0456">Lyase</keyword>
<evidence type="ECO:0000313" key="10">
    <source>
        <dbReference type="EMBL" id="KIM28820.1"/>
    </source>
</evidence>
<gene>
    <name evidence="10" type="ORF">M408DRAFT_23477</name>
</gene>
<reference evidence="10 11" key="1">
    <citation type="submission" date="2014-04" db="EMBL/GenBank/DDBJ databases">
        <authorList>
            <consortium name="DOE Joint Genome Institute"/>
            <person name="Kuo A."/>
            <person name="Zuccaro A."/>
            <person name="Kohler A."/>
            <person name="Nagy L.G."/>
            <person name="Floudas D."/>
            <person name="Copeland A."/>
            <person name="Barry K.W."/>
            <person name="Cichocki N."/>
            <person name="Veneault-Fourrey C."/>
            <person name="LaButti K."/>
            <person name="Lindquist E.A."/>
            <person name="Lipzen A."/>
            <person name="Lundell T."/>
            <person name="Morin E."/>
            <person name="Murat C."/>
            <person name="Sun H."/>
            <person name="Tunlid A."/>
            <person name="Henrissat B."/>
            <person name="Grigoriev I.V."/>
            <person name="Hibbett D.S."/>
            <person name="Martin F."/>
            <person name="Nordberg H.P."/>
            <person name="Cantor M.N."/>
            <person name="Hua S.X."/>
        </authorList>
    </citation>
    <scope>NUCLEOTIDE SEQUENCE [LARGE SCALE GENOMIC DNA]</scope>
    <source>
        <strain evidence="10 11">MAFF 305830</strain>
    </source>
</reference>
<dbReference type="NCBIfam" id="TIGR00564">
    <property type="entry name" value="trpE_most"/>
    <property type="match status" value="1"/>
</dbReference>
<dbReference type="Proteomes" id="UP000054097">
    <property type="component" value="Unassembled WGS sequence"/>
</dbReference>
<comment type="similarity">
    <text evidence="2">Belongs to the anthranilate synthase component I family.</text>
</comment>
<proteinExistence type="inferred from homology"/>
<accession>A0A0C3AWB8</accession>
<evidence type="ECO:0000259" key="8">
    <source>
        <dbReference type="Pfam" id="PF00425"/>
    </source>
</evidence>
<dbReference type="SUPFAM" id="SSF56322">
    <property type="entry name" value="ADC synthase"/>
    <property type="match status" value="1"/>
</dbReference>
<keyword evidence="11" id="KW-1185">Reference proteome</keyword>
<evidence type="ECO:0000259" key="9">
    <source>
        <dbReference type="Pfam" id="PF04715"/>
    </source>
</evidence>
<dbReference type="STRING" id="933852.A0A0C3AWB8"/>
<dbReference type="InterPro" id="IPR006805">
    <property type="entry name" value="Anth_synth_I_N"/>
</dbReference>
<feature type="domain" description="Chorismate-utilising enzyme C-terminal" evidence="8">
    <location>
        <begin position="227"/>
        <end position="481"/>
    </location>
</feature>
<dbReference type="Gene3D" id="3.60.120.10">
    <property type="entry name" value="Anthranilate synthase"/>
    <property type="match status" value="1"/>
</dbReference>
<dbReference type="OrthoDB" id="1865897at2759"/>
<dbReference type="PANTHER" id="PTHR11236:SF9">
    <property type="entry name" value="ANTHRANILATE SYNTHASE COMPONENT 1"/>
    <property type="match status" value="1"/>
</dbReference>
<dbReference type="GO" id="GO:0000162">
    <property type="term" value="P:L-tryptophan biosynthetic process"/>
    <property type="evidence" value="ECO:0007669"/>
    <property type="project" value="UniProtKB-UniPathway"/>
</dbReference>
<dbReference type="InterPro" id="IPR015890">
    <property type="entry name" value="Chorismate_C"/>
</dbReference>
<dbReference type="EMBL" id="KN824291">
    <property type="protein sequence ID" value="KIM28820.1"/>
    <property type="molecule type" value="Genomic_DNA"/>
</dbReference>
<evidence type="ECO:0000256" key="6">
    <source>
        <dbReference type="ARBA" id="ARBA00023141"/>
    </source>
</evidence>
<dbReference type="PANTHER" id="PTHR11236">
    <property type="entry name" value="AMINOBENZOATE/ANTHRANILATE SYNTHASE"/>
    <property type="match status" value="1"/>
</dbReference>
<dbReference type="InterPro" id="IPR005801">
    <property type="entry name" value="ADC_synthase"/>
</dbReference>
<dbReference type="Pfam" id="PF00425">
    <property type="entry name" value="Chorismate_bind"/>
    <property type="match status" value="1"/>
</dbReference>
<dbReference type="EC" id="4.1.3.27" evidence="3"/>
<dbReference type="UniPathway" id="UPA00035">
    <property type="reaction ID" value="UER00040"/>
</dbReference>
<dbReference type="HOGENOM" id="CLU_006493_9_3_1"/>
<protein>
    <recommendedName>
        <fullName evidence="3">anthranilate synthase</fullName>
        <ecNumber evidence="3">4.1.3.27</ecNumber>
    </recommendedName>
</protein>
<evidence type="ECO:0000256" key="2">
    <source>
        <dbReference type="ARBA" id="ARBA00009562"/>
    </source>
</evidence>
<keyword evidence="6" id="KW-0057">Aromatic amino acid biosynthesis</keyword>
<reference evidence="11" key="2">
    <citation type="submission" date="2015-01" db="EMBL/GenBank/DDBJ databases">
        <title>Evolutionary Origins and Diversification of the Mycorrhizal Mutualists.</title>
        <authorList>
            <consortium name="DOE Joint Genome Institute"/>
            <consortium name="Mycorrhizal Genomics Consortium"/>
            <person name="Kohler A."/>
            <person name="Kuo A."/>
            <person name="Nagy L.G."/>
            <person name="Floudas D."/>
            <person name="Copeland A."/>
            <person name="Barry K.W."/>
            <person name="Cichocki N."/>
            <person name="Veneault-Fourrey C."/>
            <person name="LaButti K."/>
            <person name="Lindquist E.A."/>
            <person name="Lipzen A."/>
            <person name="Lundell T."/>
            <person name="Morin E."/>
            <person name="Murat C."/>
            <person name="Riley R."/>
            <person name="Ohm R."/>
            <person name="Sun H."/>
            <person name="Tunlid A."/>
            <person name="Henrissat B."/>
            <person name="Grigoriev I.V."/>
            <person name="Hibbett D.S."/>
            <person name="Martin F."/>
        </authorList>
    </citation>
    <scope>NUCLEOTIDE SEQUENCE [LARGE SCALE GENOMIC DNA]</scope>
    <source>
        <strain evidence="11">MAFF 305830</strain>
    </source>
</reference>
<sequence>MDPQGLSAYPPLSVIERIIVKEKRGNCVPVYVELPADLLTPCMAYLKIAKDSKYSFILESVLAGENIARYSFIGSDPFKVVRTGPGTDLEGDPMAHLQKELNMYRYVKLPEIPCFTGGAVGYVSYDCVQHFEPRTKRPLEDTLGLPESLFMLCDLIIIYDHLYQNIKVVSHIFSPTASTDLANLSFIYSTAVGKLRRVAKTLISSATPTVVQPPVTLGSTATSNVGKEGYERFVTELKKNIVAGDIIQAVPSQRLSRPTSLHPFNAYRQLRQVNPSPYMYYLDCGDFQIVGASPETLCKVTQNKVFNHAIAGTTKRGKTAAEDEELSKMLSASTKDRAEHIMLVDLARNDVNRVCEPSTVKVDELMAVQKFSHVIHLTSTVSGHLREGKTRFDAFRSIFPAGTVSGAPKIKAIELVFELEKERRGVYAGAVGRWDFANDEMDTAIAIRTMVFKDGIVYFQAGGGIVYDSVEEEEYVETINKLASSVKAIDEAEKFHYTQQRATKQKTGS</sequence>
<dbReference type="InterPro" id="IPR019999">
    <property type="entry name" value="Anth_synth_I-like"/>
</dbReference>
<dbReference type="AlphaFoldDB" id="A0A0C3AWB8"/>
<evidence type="ECO:0000256" key="4">
    <source>
        <dbReference type="ARBA" id="ARBA00022605"/>
    </source>
</evidence>
<dbReference type="InterPro" id="IPR005256">
    <property type="entry name" value="Anth_synth_I_PabB"/>
</dbReference>
<evidence type="ECO:0000256" key="5">
    <source>
        <dbReference type="ARBA" id="ARBA00022822"/>
    </source>
</evidence>
<name>A0A0C3AWB8_SERVB</name>
<dbReference type="GO" id="GO:0004049">
    <property type="term" value="F:anthranilate synthase activity"/>
    <property type="evidence" value="ECO:0007669"/>
    <property type="project" value="UniProtKB-EC"/>
</dbReference>
<dbReference type="PRINTS" id="PR00095">
    <property type="entry name" value="ANTSNTHASEI"/>
</dbReference>
<dbReference type="Pfam" id="PF04715">
    <property type="entry name" value="Anth_synt_I_N"/>
    <property type="match status" value="1"/>
</dbReference>
<evidence type="ECO:0000256" key="7">
    <source>
        <dbReference type="ARBA" id="ARBA00023239"/>
    </source>
</evidence>
<keyword evidence="5" id="KW-0822">Tryptophan biosynthesis</keyword>